<evidence type="ECO:0000256" key="5">
    <source>
        <dbReference type="ARBA" id="ARBA00023002"/>
    </source>
</evidence>
<protein>
    <submittedName>
        <fullName evidence="9">Cytochrome-c peroxidase</fullName>
    </submittedName>
</protein>
<reference evidence="9 10" key="1">
    <citation type="journal article" date="2011" name="ISME J.">
        <title>Community ecology of hot spring cyanobacterial mats: predominant populations and their functional potential.</title>
        <authorList>
            <person name="Klatt C.G."/>
            <person name="Wood J.M."/>
            <person name="Rusch D.B."/>
            <person name="Bateson M.M."/>
            <person name="Hamamura N."/>
            <person name="Heidelberg J.F."/>
            <person name="Grossman A.R."/>
            <person name="Bhaya D."/>
            <person name="Cohan F.M."/>
            <person name="Kuhl M."/>
            <person name="Bryant D.A."/>
            <person name="Ward D.M."/>
        </authorList>
    </citation>
    <scope>NUCLEOTIDE SEQUENCE [LARGE SCALE GENOMIC DNA]</scope>
    <source>
        <strain evidence="9">OS</strain>
    </source>
</reference>
<dbReference type="Pfam" id="PF03150">
    <property type="entry name" value="CCP_MauG"/>
    <property type="match status" value="1"/>
</dbReference>
<evidence type="ECO:0000256" key="7">
    <source>
        <dbReference type="PROSITE-ProRule" id="PRU00433"/>
    </source>
</evidence>
<evidence type="ECO:0000256" key="6">
    <source>
        <dbReference type="ARBA" id="ARBA00023004"/>
    </source>
</evidence>
<dbReference type="GO" id="GO:0030313">
    <property type="term" value="C:cell envelope"/>
    <property type="evidence" value="ECO:0007669"/>
    <property type="project" value="UniProtKB-SubCell"/>
</dbReference>
<dbReference type="InterPro" id="IPR051395">
    <property type="entry name" value="Cytochrome_c_Peroxidase/MauG"/>
</dbReference>
<keyword evidence="9" id="KW-0575">Peroxidase</keyword>
<keyword evidence="3 7" id="KW-0479">Metal-binding</keyword>
<keyword evidence="4" id="KW-0732">Signal</keyword>
<dbReference type="InterPro" id="IPR004852">
    <property type="entry name" value="Di-haem_cyt_c_peroxidsae"/>
</dbReference>
<dbReference type="GO" id="GO:0009055">
    <property type="term" value="F:electron transfer activity"/>
    <property type="evidence" value="ECO:0007669"/>
    <property type="project" value="InterPro"/>
</dbReference>
<dbReference type="EMBL" id="PHFL01000057">
    <property type="protein sequence ID" value="RFM23852.1"/>
    <property type="molecule type" value="Genomic_DNA"/>
</dbReference>
<feature type="domain" description="Cytochrome c" evidence="8">
    <location>
        <begin position="313"/>
        <end position="448"/>
    </location>
</feature>
<comment type="subcellular location">
    <subcellularLocation>
        <location evidence="1">Cell envelope</location>
    </subcellularLocation>
</comment>
<dbReference type="GO" id="GO:0020037">
    <property type="term" value="F:heme binding"/>
    <property type="evidence" value="ECO:0007669"/>
    <property type="project" value="InterPro"/>
</dbReference>
<evidence type="ECO:0000256" key="2">
    <source>
        <dbReference type="ARBA" id="ARBA00022617"/>
    </source>
</evidence>
<dbReference type="SUPFAM" id="SSF46626">
    <property type="entry name" value="Cytochrome c"/>
    <property type="match status" value="2"/>
</dbReference>
<dbReference type="PROSITE" id="PS51007">
    <property type="entry name" value="CYTC"/>
    <property type="match status" value="2"/>
</dbReference>
<dbReference type="GO" id="GO:0046872">
    <property type="term" value="F:metal ion binding"/>
    <property type="evidence" value="ECO:0007669"/>
    <property type="project" value="UniProtKB-KW"/>
</dbReference>
<keyword evidence="2 7" id="KW-0349">Heme</keyword>
<feature type="domain" description="Cytochrome c" evidence="8">
    <location>
        <begin position="467"/>
        <end position="609"/>
    </location>
</feature>
<evidence type="ECO:0000313" key="10">
    <source>
        <dbReference type="Proteomes" id="UP000266389"/>
    </source>
</evidence>
<dbReference type="InterPro" id="IPR036909">
    <property type="entry name" value="Cyt_c-like_dom_sf"/>
</dbReference>
<gene>
    <name evidence="9" type="ORF">D0433_08945</name>
</gene>
<sequence length="638" mass="71556">MRYAVKFVAILCIFFVPFIGCKQQAPETSQELAELAVKPLFIKNLSEFERSLAVLDSLIAQAKEDSSHAKALQEAFKHARLAYKRMEFLLEYYAPSTSEAMNGPALEEVGEEYKIEQPTGFQVLEEFLFPEVDFSSREAMLAQVKIMRSLCKRLDGLIIKKPLTDNRILDAMRLEIARVITLGITGFDSPVALYSIHEAKAALEGLAEAFAPYTKALEEKNPAYARQLDTLFSKAIAYLATYAHSFDSFNRLEFIVDFANPLSRALFDAQLALGIPILQTERVFRTTAKTLFDHDALNPLVYTPNYQDSLNPKQVELGHLLFFEPLLSINGKRSCASCHQPEKAFTDGLPRALTLTGNDKILRNTPTVINSAYQASSSYDQKTVYLEDRVRFVVHSPDEMNHSLDSVAKILAQSEDYRMRFKEAFGGESAVTAEHIVSAISSYMRSLSSFNSRFDEYMRGDKTKMNAQEQRGFNLFAGKAKCATCHFIPLFNGTVPPTFQETEAEVIGVPKEAKWKQAEIDPDIGKMAINGIELNKYMFKTPTLRNIELTAPYMHNGVYKTLDEVMRFYNMGGGKGIGIDLANQTLPPDTLGLTQAEIQDIIAFMKTLTDTTGLTQRPRSLPKFSNDVLSSRMAASKY</sequence>
<dbReference type="Gene3D" id="1.10.760.10">
    <property type="entry name" value="Cytochrome c-like domain"/>
    <property type="match status" value="2"/>
</dbReference>
<accession>A0A395LZD5</accession>
<keyword evidence="5" id="KW-0560">Oxidoreductase</keyword>
<organism evidence="9 10">
    <name type="scientific">Candidatus Thermochlorobacter aerophilus</name>
    <dbReference type="NCBI Taxonomy" id="1868324"/>
    <lineage>
        <taxon>Bacteria</taxon>
        <taxon>Pseudomonadati</taxon>
        <taxon>Chlorobiota</taxon>
        <taxon>Chlorobiia</taxon>
        <taxon>Chlorobiales</taxon>
        <taxon>Candidatus Thermochlorobacteriaceae</taxon>
        <taxon>Candidatus Thermochlorobacter</taxon>
    </lineage>
</organism>
<dbReference type="AlphaFoldDB" id="A0A395LZD5"/>
<dbReference type="GO" id="GO:0004130">
    <property type="term" value="F:cytochrome-c peroxidase activity"/>
    <property type="evidence" value="ECO:0007669"/>
    <property type="project" value="TreeGrafter"/>
</dbReference>
<dbReference type="PANTHER" id="PTHR30600:SF10">
    <property type="entry name" value="BLL6722 PROTEIN"/>
    <property type="match status" value="1"/>
</dbReference>
<proteinExistence type="predicted"/>
<evidence type="ECO:0000313" key="9">
    <source>
        <dbReference type="EMBL" id="RFM23852.1"/>
    </source>
</evidence>
<name>A0A395LZD5_9BACT</name>
<keyword evidence="6 7" id="KW-0408">Iron</keyword>
<dbReference type="InterPro" id="IPR009056">
    <property type="entry name" value="Cyt_c-like_dom"/>
</dbReference>
<evidence type="ECO:0000256" key="4">
    <source>
        <dbReference type="ARBA" id="ARBA00022729"/>
    </source>
</evidence>
<evidence type="ECO:0000256" key="3">
    <source>
        <dbReference type="ARBA" id="ARBA00022723"/>
    </source>
</evidence>
<dbReference type="Proteomes" id="UP000266389">
    <property type="component" value="Unassembled WGS sequence"/>
</dbReference>
<dbReference type="InterPro" id="IPR038352">
    <property type="entry name" value="Imelysin_sf"/>
</dbReference>
<evidence type="ECO:0000256" key="1">
    <source>
        <dbReference type="ARBA" id="ARBA00004196"/>
    </source>
</evidence>
<evidence type="ECO:0000259" key="8">
    <source>
        <dbReference type="PROSITE" id="PS51007"/>
    </source>
</evidence>
<dbReference type="PANTHER" id="PTHR30600">
    <property type="entry name" value="CYTOCHROME C PEROXIDASE-RELATED"/>
    <property type="match status" value="1"/>
</dbReference>
<dbReference type="Gene3D" id="1.20.1420.20">
    <property type="entry name" value="M75 peptidase, HXXE motif"/>
    <property type="match status" value="1"/>
</dbReference>
<comment type="caution">
    <text evidence="9">The sequence shown here is derived from an EMBL/GenBank/DDBJ whole genome shotgun (WGS) entry which is preliminary data.</text>
</comment>